<keyword evidence="6" id="KW-1185">Reference proteome</keyword>
<dbReference type="PROSITE" id="PS50112">
    <property type="entry name" value="PAS"/>
    <property type="match status" value="1"/>
</dbReference>
<evidence type="ECO:0000259" key="1">
    <source>
        <dbReference type="PROSITE" id="PS50112"/>
    </source>
</evidence>
<reference evidence="5" key="1">
    <citation type="submission" date="2019-11" db="EMBL/GenBank/DDBJ databases">
        <authorList>
            <person name="Li J."/>
        </authorList>
    </citation>
    <scope>NUCLEOTIDE SEQUENCE</scope>
    <source>
        <strain evidence="5">B6B</strain>
    </source>
</reference>
<dbReference type="InterPro" id="IPR035919">
    <property type="entry name" value="EAL_sf"/>
</dbReference>
<dbReference type="InterPro" id="IPR029016">
    <property type="entry name" value="GAF-like_dom_sf"/>
</dbReference>
<dbReference type="PROSITE" id="PS50887">
    <property type="entry name" value="GGDEF"/>
    <property type="match status" value="1"/>
</dbReference>
<dbReference type="Pfam" id="PF00990">
    <property type="entry name" value="GGDEF"/>
    <property type="match status" value="1"/>
</dbReference>
<dbReference type="InterPro" id="IPR012226">
    <property type="entry name" value="Diguanyl_cyclase/Pdiesterase"/>
</dbReference>
<feature type="domain" description="PAC" evidence="2">
    <location>
        <begin position="89"/>
        <end position="140"/>
    </location>
</feature>
<name>A0A6A8D8V1_9BACI</name>
<dbReference type="Gene3D" id="3.30.450.20">
    <property type="entry name" value="PAS domain"/>
    <property type="match status" value="1"/>
</dbReference>
<dbReference type="CDD" id="cd00130">
    <property type="entry name" value="PAS"/>
    <property type="match status" value="1"/>
</dbReference>
<organism evidence="5 6">
    <name type="scientific">Aquibacillus halophilus</name>
    <dbReference type="NCBI Taxonomy" id="930132"/>
    <lineage>
        <taxon>Bacteria</taxon>
        <taxon>Bacillati</taxon>
        <taxon>Bacillota</taxon>
        <taxon>Bacilli</taxon>
        <taxon>Bacillales</taxon>
        <taxon>Bacillaceae</taxon>
        <taxon>Aquibacillus</taxon>
    </lineage>
</organism>
<dbReference type="SMART" id="SM00091">
    <property type="entry name" value="PAS"/>
    <property type="match status" value="1"/>
</dbReference>
<evidence type="ECO:0000259" key="4">
    <source>
        <dbReference type="PROSITE" id="PS50887"/>
    </source>
</evidence>
<dbReference type="InterPro" id="IPR052155">
    <property type="entry name" value="Biofilm_reg_signaling"/>
</dbReference>
<feature type="domain" description="PAS" evidence="1">
    <location>
        <begin position="17"/>
        <end position="87"/>
    </location>
</feature>
<evidence type="ECO:0000313" key="6">
    <source>
        <dbReference type="Proteomes" id="UP000799092"/>
    </source>
</evidence>
<gene>
    <name evidence="5" type="ORF">GH741_05775</name>
</gene>
<feature type="domain" description="EAL" evidence="3">
    <location>
        <begin position="482"/>
        <end position="735"/>
    </location>
</feature>
<dbReference type="FunFam" id="3.30.70.270:FF:000001">
    <property type="entry name" value="Diguanylate cyclase domain protein"/>
    <property type="match status" value="1"/>
</dbReference>
<dbReference type="EMBL" id="WJNG01000004">
    <property type="protein sequence ID" value="MRH42185.1"/>
    <property type="molecule type" value="Genomic_DNA"/>
</dbReference>
<dbReference type="NCBIfam" id="TIGR00229">
    <property type="entry name" value="sensory_box"/>
    <property type="match status" value="1"/>
</dbReference>
<evidence type="ECO:0000259" key="3">
    <source>
        <dbReference type="PROSITE" id="PS50883"/>
    </source>
</evidence>
<dbReference type="SUPFAM" id="SSF55785">
    <property type="entry name" value="PYP-like sensor domain (PAS domain)"/>
    <property type="match status" value="1"/>
</dbReference>
<dbReference type="PROSITE" id="PS50883">
    <property type="entry name" value="EAL"/>
    <property type="match status" value="1"/>
</dbReference>
<dbReference type="InterPro" id="IPR003018">
    <property type="entry name" value="GAF"/>
</dbReference>
<evidence type="ECO:0000259" key="2">
    <source>
        <dbReference type="PROSITE" id="PS50113"/>
    </source>
</evidence>
<dbReference type="Pfam" id="PF00563">
    <property type="entry name" value="EAL"/>
    <property type="match status" value="1"/>
</dbReference>
<dbReference type="InterPro" id="IPR029787">
    <property type="entry name" value="Nucleotide_cyclase"/>
</dbReference>
<dbReference type="SUPFAM" id="SSF141868">
    <property type="entry name" value="EAL domain-like"/>
    <property type="match status" value="1"/>
</dbReference>
<dbReference type="NCBIfam" id="TIGR00254">
    <property type="entry name" value="GGDEF"/>
    <property type="match status" value="1"/>
</dbReference>
<dbReference type="PANTHER" id="PTHR44757:SF2">
    <property type="entry name" value="BIOFILM ARCHITECTURE MAINTENANCE PROTEIN MBAA"/>
    <property type="match status" value="1"/>
</dbReference>
<dbReference type="InterPro" id="IPR000700">
    <property type="entry name" value="PAS-assoc_C"/>
</dbReference>
<dbReference type="CDD" id="cd01948">
    <property type="entry name" value="EAL"/>
    <property type="match status" value="1"/>
</dbReference>
<feature type="domain" description="GGDEF" evidence="4">
    <location>
        <begin position="341"/>
        <end position="473"/>
    </location>
</feature>
<dbReference type="PANTHER" id="PTHR44757">
    <property type="entry name" value="DIGUANYLATE CYCLASE DGCP"/>
    <property type="match status" value="1"/>
</dbReference>
<dbReference type="SMART" id="SM00267">
    <property type="entry name" value="GGDEF"/>
    <property type="match status" value="1"/>
</dbReference>
<dbReference type="Pfam" id="PF13426">
    <property type="entry name" value="PAS_9"/>
    <property type="match status" value="1"/>
</dbReference>
<dbReference type="SMART" id="SM00052">
    <property type="entry name" value="EAL"/>
    <property type="match status" value="1"/>
</dbReference>
<dbReference type="InterPro" id="IPR000160">
    <property type="entry name" value="GGDEF_dom"/>
</dbReference>
<evidence type="ECO:0000313" key="5">
    <source>
        <dbReference type="EMBL" id="MRH42185.1"/>
    </source>
</evidence>
<dbReference type="Gene3D" id="3.30.70.270">
    <property type="match status" value="1"/>
</dbReference>
<dbReference type="AlphaFoldDB" id="A0A6A8D8V1"/>
<dbReference type="Proteomes" id="UP000799092">
    <property type="component" value="Unassembled WGS sequence"/>
</dbReference>
<dbReference type="OrthoDB" id="9759607at2"/>
<accession>A0A6A8D8V1</accession>
<dbReference type="SUPFAM" id="SSF55781">
    <property type="entry name" value="GAF domain-like"/>
    <property type="match status" value="1"/>
</dbReference>
<dbReference type="PIRSF" id="PIRSF005925">
    <property type="entry name" value="Dos"/>
    <property type="match status" value="1"/>
</dbReference>
<dbReference type="InterPro" id="IPR035965">
    <property type="entry name" value="PAS-like_dom_sf"/>
</dbReference>
<dbReference type="SMART" id="SM00065">
    <property type="entry name" value="GAF"/>
    <property type="match status" value="1"/>
</dbReference>
<dbReference type="SUPFAM" id="SSF55073">
    <property type="entry name" value="Nucleotide cyclase"/>
    <property type="match status" value="1"/>
</dbReference>
<dbReference type="InterPro" id="IPR001633">
    <property type="entry name" value="EAL_dom"/>
</dbReference>
<dbReference type="FunFam" id="3.20.20.450:FF:000001">
    <property type="entry name" value="Cyclic di-GMP phosphodiesterase yahA"/>
    <property type="match status" value="1"/>
</dbReference>
<sequence length="735" mass="83563">MRGQMEFMKTKINYDDLFETYKSLFDYNHDACYALDLEGKFVLFNKAAVDITGFSKEEALQMSFYSLIQKESSKNTLYYFNSLLQGNREKFDTSIYHKSGTRVDLSITAVPIYIDEQICGVVGMAKDVTEKNTLETLLSGQNNILEMVTQGSSLQEVLDTIIYLVEKVSNGGRCSIHIVNEDGTSLIRNSSPNLPLGYSNFIKRIPVGPSAGSCGTATYRRRTIIVEDIATDPLWVDFKDEALNYGLRACWSSPVYDNFQKVLGVFAMYYDKPNTPSKEDMNILKKATYLVSLVIQHYQAEEKINFMAFHDELTGLPNKRLFDKNVRIAITRSDTDQDKNKMLGIMYLDLDRFKLINDSLGHNTGDKLLKEVAERLRTCIRTEDTISRKSGDEFTLLLINVSKQEVSKTAQKILNLLAKPFLINGHEIFITPSVGVSLYPTDDGNPDELLRKADVAMYQAKKEGRNNFQFYNKLLDKKNHERLEIENQLRKALDMNEFSLQFQPIMDLTSNEIKSVEALIRWNNPILGKVSPDRFIPITEETGLIISIGEWVLRTACLQLKSWENNGFHSLKISVNLSIRQFYQPNLISMIDNIIKEIEINPSKLTIEITESMTMDVETATSILYELKNIGVNISIDDFGTGYSSLSYLKTFPIDSLKIDQSFISDINKSKDDENIATTILVIAHNLGLSVIAEGVESKDQLEILKRHKCDEAQGYLFSKPLNSDDMLHFLRLNS</sequence>
<proteinExistence type="predicted"/>
<dbReference type="Gene3D" id="3.20.20.450">
    <property type="entry name" value="EAL domain"/>
    <property type="match status" value="1"/>
</dbReference>
<dbReference type="PROSITE" id="PS50113">
    <property type="entry name" value="PAC"/>
    <property type="match status" value="1"/>
</dbReference>
<dbReference type="Gene3D" id="3.30.450.40">
    <property type="match status" value="1"/>
</dbReference>
<protein>
    <submittedName>
        <fullName evidence="5">EAL domain-containing protein</fullName>
    </submittedName>
</protein>
<dbReference type="InterPro" id="IPR043128">
    <property type="entry name" value="Rev_trsase/Diguanyl_cyclase"/>
</dbReference>
<comment type="caution">
    <text evidence="5">The sequence shown here is derived from an EMBL/GenBank/DDBJ whole genome shotgun (WGS) entry which is preliminary data.</text>
</comment>
<dbReference type="CDD" id="cd01949">
    <property type="entry name" value="GGDEF"/>
    <property type="match status" value="1"/>
</dbReference>
<dbReference type="InterPro" id="IPR000014">
    <property type="entry name" value="PAS"/>
</dbReference>
<dbReference type="Pfam" id="PF13185">
    <property type="entry name" value="GAF_2"/>
    <property type="match status" value="1"/>
</dbReference>